<evidence type="ECO:0000256" key="9">
    <source>
        <dbReference type="ARBA" id="ARBA00040743"/>
    </source>
</evidence>
<evidence type="ECO:0000256" key="1">
    <source>
        <dbReference type="ARBA" id="ARBA00004382"/>
    </source>
</evidence>
<dbReference type="PANTHER" id="PTHR47529">
    <property type="entry name" value="PEPTIDYL-PROLYL CIS-TRANS ISOMERASE D"/>
    <property type="match status" value="1"/>
</dbReference>
<dbReference type="Gene3D" id="6.10.140.970">
    <property type="match status" value="1"/>
</dbReference>
<evidence type="ECO:0000259" key="13">
    <source>
        <dbReference type="PROSITE" id="PS50198"/>
    </source>
</evidence>
<dbReference type="Gene3D" id="1.10.4030.10">
    <property type="entry name" value="Porin chaperone SurA, peptide-binding domain"/>
    <property type="match status" value="1"/>
</dbReference>
<accession>A0A433JHQ5</accession>
<dbReference type="Gene3D" id="3.10.50.40">
    <property type="match status" value="1"/>
</dbReference>
<keyword evidence="2" id="KW-1003">Cell membrane</keyword>
<gene>
    <name evidence="14" type="ORF">EKM59_09530</name>
</gene>
<name>A0A433JHQ5_9GAMM</name>
<keyword evidence="15" id="KW-1185">Reference proteome</keyword>
<dbReference type="PROSITE" id="PS50198">
    <property type="entry name" value="PPIC_PPIASE_2"/>
    <property type="match status" value="1"/>
</dbReference>
<protein>
    <recommendedName>
        <fullName evidence="9">Periplasmic chaperone PpiD</fullName>
    </recommendedName>
    <alternativeName>
        <fullName evidence="10">Periplasmic folding chaperone</fullName>
    </alternativeName>
</protein>
<evidence type="ECO:0000256" key="7">
    <source>
        <dbReference type="ARBA" id="ARBA00023186"/>
    </source>
</evidence>
<feature type="transmembrane region" description="Helical" evidence="12">
    <location>
        <begin position="12"/>
        <end position="34"/>
    </location>
</feature>
<keyword evidence="6 12" id="KW-0472">Membrane</keyword>
<evidence type="ECO:0000256" key="2">
    <source>
        <dbReference type="ARBA" id="ARBA00022475"/>
    </source>
</evidence>
<evidence type="ECO:0000256" key="4">
    <source>
        <dbReference type="ARBA" id="ARBA00022692"/>
    </source>
</evidence>
<dbReference type="RefSeq" id="WP_127111452.1">
    <property type="nucleotide sequence ID" value="NZ_RZGR01000032.1"/>
</dbReference>
<evidence type="ECO:0000256" key="8">
    <source>
        <dbReference type="ARBA" id="ARBA00038408"/>
    </source>
</evidence>
<dbReference type="GO" id="GO:0005886">
    <property type="term" value="C:plasma membrane"/>
    <property type="evidence" value="ECO:0007669"/>
    <property type="project" value="UniProtKB-SubCell"/>
</dbReference>
<sequence>MLQKLNERIQGIIAWVVIILIAVTFTLFGIDYYMQSHQDTSIQVEVNGQPITKQAFELSYQRTRQFSEPAQITATSESELKKQVLNDMMLNTVSVQSAQKSGFEVSSDQANSAILNIPQFQEDGHFSQDRYQQALTGALFTPETFQREVRQGMLLNQQRFAFIGTAFALPSEVTRFVRLYMQTRDYSYLPIPAFPFIKQVTVSEEEIKNYYQQHKKQFMAPEKVSIEFVRLSMRDIKEKIQVSDEEIKSYYDENQNNYLTPTQWQVAHILFAVPTDASEDEQQQTQQKAEQVYQLLQQKPELFEEQVKLHSSDKISVMNKGILPWIIAGQSEFDKVLITMDKPGQISAPTKSRHGYEIFKLVGYKPSAIKPFSEVKKEIKEQMLTEQVQTKYTQALEQLSDLSYQTPDSLAPVADALKLQIEQAEPFSRQGGNHAITQNKQVINAAFSHDVLELGNNSEPIQIDNDSVIVLRLNKHIPAAEKTLAEVHGMIADKLAKEKAEAQATKLGKILLSGKDVLQQEKLIEENHLQWQSVAEATRETDKAPEAVNELAFNLARAGAHAGRKMANGDYVIVQLKRINDGKVEALDKEQVASITQQLEASYGVMDYDLYVNGLLKEAKIVKH</sequence>
<evidence type="ECO:0000313" key="15">
    <source>
        <dbReference type="Proteomes" id="UP000288012"/>
    </source>
</evidence>
<comment type="subcellular location">
    <subcellularLocation>
        <location evidence="1">Cell inner membrane</location>
        <topology evidence="1">Single-pass type II membrane protein</topology>
        <orientation evidence="1">Periplasmic side</orientation>
    </subcellularLocation>
</comment>
<feature type="domain" description="PpiC" evidence="13">
    <location>
        <begin position="261"/>
        <end position="363"/>
    </location>
</feature>
<keyword evidence="3" id="KW-0997">Cell inner membrane</keyword>
<dbReference type="SUPFAM" id="SSF109998">
    <property type="entry name" value="Triger factor/SurA peptide-binding domain-like"/>
    <property type="match status" value="1"/>
</dbReference>
<evidence type="ECO:0000256" key="11">
    <source>
        <dbReference type="PROSITE-ProRule" id="PRU00278"/>
    </source>
</evidence>
<keyword evidence="11 14" id="KW-0413">Isomerase</keyword>
<evidence type="ECO:0000256" key="5">
    <source>
        <dbReference type="ARBA" id="ARBA00022989"/>
    </source>
</evidence>
<dbReference type="EMBL" id="RZGR01000032">
    <property type="protein sequence ID" value="RUQ81788.1"/>
    <property type="molecule type" value="Genomic_DNA"/>
</dbReference>
<dbReference type="Proteomes" id="UP000288012">
    <property type="component" value="Unassembled WGS sequence"/>
</dbReference>
<dbReference type="Pfam" id="PF13624">
    <property type="entry name" value="SurA_N_3"/>
    <property type="match status" value="1"/>
</dbReference>
<dbReference type="AlphaFoldDB" id="A0A433JHQ5"/>
<dbReference type="InterPro" id="IPR000297">
    <property type="entry name" value="PPIase_PpiC"/>
</dbReference>
<evidence type="ECO:0000313" key="14">
    <source>
        <dbReference type="EMBL" id="RUQ81788.1"/>
    </source>
</evidence>
<keyword evidence="4 12" id="KW-0812">Transmembrane</keyword>
<organism evidence="14 15">
    <name type="scientific">Legionella septentrionalis</name>
    <dbReference type="NCBI Taxonomy" id="2498109"/>
    <lineage>
        <taxon>Bacteria</taxon>
        <taxon>Pseudomonadati</taxon>
        <taxon>Pseudomonadota</taxon>
        <taxon>Gammaproteobacteria</taxon>
        <taxon>Legionellales</taxon>
        <taxon>Legionellaceae</taxon>
        <taxon>Legionella</taxon>
    </lineage>
</organism>
<keyword evidence="11" id="KW-0697">Rotamase</keyword>
<reference evidence="14 15" key="1">
    <citation type="submission" date="2018-12" db="EMBL/GenBank/DDBJ databases">
        <title>Legionella sp,whole genome shotgun sequence.</title>
        <authorList>
            <person name="Wu H."/>
        </authorList>
    </citation>
    <scope>NUCLEOTIDE SEQUENCE [LARGE SCALE GENOMIC DNA]</scope>
    <source>
        <strain evidence="15">km714</strain>
    </source>
</reference>
<dbReference type="InterPro" id="IPR046357">
    <property type="entry name" value="PPIase_dom_sf"/>
</dbReference>
<dbReference type="InterPro" id="IPR027304">
    <property type="entry name" value="Trigger_fact/SurA_dom_sf"/>
</dbReference>
<evidence type="ECO:0000256" key="12">
    <source>
        <dbReference type="SAM" id="Phobius"/>
    </source>
</evidence>
<dbReference type="SUPFAM" id="SSF54534">
    <property type="entry name" value="FKBP-like"/>
    <property type="match status" value="1"/>
</dbReference>
<dbReference type="GO" id="GO:0003755">
    <property type="term" value="F:peptidyl-prolyl cis-trans isomerase activity"/>
    <property type="evidence" value="ECO:0007669"/>
    <property type="project" value="UniProtKB-KW"/>
</dbReference>
<keyword evidence="7" id="KW-0143">Chaperone</keyword>
<dbReference type="Pfam" id="PF00639">
    <property type="entry name" value="Rotamase"/>
    <property type="match status" value="1"/>
</dbReference>
<evidence type="ECO:0000256" key="3">
    <source>
        <dbReference type="ARBA" id="ARBA00022519"/>
    </source>
</evidence>
<dbReference type="InterPro" id="IPR052029">
    <property type="entry name" value="PpiD_chaperone"/>
</dbReference>
<dbReference type="PANTHER" id="PTHR47529:SF1">
    <property type="entry name" value="PERIPLASMIC CHAPERONE PPID"/>
    <property type="match status" value="1"/>
</dbReference>
<proteinExistence type="inferred from homology"/>
<comment type="caution">
    <text evidence="14">The sequence shown here is derived from an EMBL/GenBank/DDBJ whole genome shotgun (WGS) entry which is preliminary data.</text>
</comment>
<comment type="similarity">
    <text evidence="8">Belongs to the PpiD chaperone family.</text>
</comment>
<keyword evidence="5 12" id="KW-1133">Transmembrane helix</keyword>
<evidence type="ECO:0000256" key="6">
    <source>
        <dbReference type="ARBA" id="ARBA00023136"/>
    </source>
</evidence>
<evidence type="ECO:0000256" key="10">
    <source>
        <dbReference type="ARBA" id="ARBA00042775"/>
    </source>
</evidence>